<reference evidence="1" key="1">
    <citation type="submission" date="2022-02" db="EMBL/GenBank/DDBJ databases">
        <title>Plant Genome Project.</title>
        <authorList>
            <person name="Zhang R.-G."/>
        </authorList>
    </citation>
    <scope>NUCLEOTIDE SEQUENCE</scope>
    <source>
        <strain evidence="1">AT1</strain>
    </source>
</reference>
<keyword evidence="2" id="KW-1185">Reference proteome</keyword>
<accession>A0ACC0P082</accession>
<gene>
    <name evidence="1" type="ORF">RHMOL_Rhmol04G0089900</name>
</gene>
<dbReference type="EMBL" id="CM046391">
    <property type="protein sequence ID" value="KAI8558407.1"/>
    <property type="molecule type" value="Genomic_DNA"/>
</dbReference>
<comment type="caution">
    <text evidence="1">The sequence shown here is derived from an EMBL/GenBank/DDBJ whole genome shotgun (WGS) entry which is preliminary data.</text>
</comment>
<sequence length="113" mass="12971">MTSLCGGIHVISTNKKKDNVHPLSKWVNKIAFVTHCLSIIVILYVVGYLVNGPRALMPPCAQQPLHTIKTTNDLVNFFFFNLLFAILWNRNVIRNRNVIMRVLETKFDFVSLE</sequence>
<organism evidence="1 2">
    <name type="scientific">Rhododendron molle</name>
    <name type="common">Chinese azalea</name>
    <name type="synonym">Azalea mollis</name>
    <dbReference type="NCBI Taxonomy" id="49168"/>
    <lineage>
        <taxon>Eukaryota</taxon>
        <taxon>Viridiplantae</taxon>
        <taxon>Streptophyta</taxon>
        <taxon>Embryophyta</taxon>
        <taxon>Tracheophyta</taxon>
        <taxon>Spermatophyta</taxon>
        <taxon>Magnoliopsida</taxon>
        <taxon>eudicotyledons</taxon>
        <taxon>Gunneridae</taxon>
        <taxon>Pentapetalae</taxon>
        <taxon>asterids</taxon>
        <taxon>Ericales</taxon>
        <taxon>Ericaceae</taxon>
        <taxon>Ericoideae</taxon>
        <taxon>Rhodoreae</taxon>
        <taxon>Rhododendron</taxon>
    </lineage>
</organism>
<proteinExistence type="predicted"/>
<name>A0ACC0P082_RHOML</name>
<evidence type="ECO:0000313" key="2">
    <source>
        <dbReference type="Proteomes" id="UP001062846"/>
    </source>
</evidence>
<evidence type="ECO:0000313" key="1">
    <source>
        <dbReference type="EMBL" id="KAI8558407.1"/>
    </source>
</evidence>
<protein>
    <submittedName>
        <fullName evidence="1">Uncharacterized protein</fullName>
    </submittedName>
</protein>
<dbReference type="Proteomes" id="UP001062846">
    <property type="component" value="Chromosome 4"/>
</dbReference>